<dbReference type="InterPro" id="IPR010699">
    <property type="entry name" value="DUF1275"/>
</dbReference>
<dbReference type="PANTHER" id="PTHR37314:SF4">
    <property type="entry name" value="UPF0700 TRANSMEMBRANE PROTEIN YOAK"/>
    <property type="match status" value="1"/>
</dbReference>
<keyword evidence="1" id="KW-0472">Membrane</keyword>
<comment type="caution">
    <text evidence="2">The sequence shown here is derived from an EMBL/GenBank/DDBJ whole genome shotgun (WGS) entry which is preliminary data.</text>
</comment>
<dbReference type="AlphaFoldDB" id="A0A645FJF1"/>
<keyword evidence="1" id="KW-1133">Transmembrane helix</keyword>
<keyword evidence="1" id="KW-0812">Transmembrane</keyword>
<gene>
    <name evidence="2" type="ORF">SDC9_159681</name>
</gene>
<reference evidence="2" key="1">
    <citation type="submission" date="2019-08" db="EMBL/GenBank/DDBJ databases">
        <authorList>
            <person name="Kucharzyk K."/>
            <person name="Murdoch R.W."/>
            <person name="Higgins S."/>
            <person name="Loffler F."/>
        </authorList>
    </citation>
    <scope>NUCLEOTIDE SEQUENCE</scope>
</reference>
<dbReference type="EMBL" id="VSSQ01058699">
    <property type="protein sequence ID" value="MPN12363.1"/>
    <property type="molecule type" value="Genomic_DNA"/>
</dbReference>
<dbReference type="PANTHER" id="PTHR37314">
    <property type="entry name" value="SLR0142 PROTEIN"/>
    <property type="match status" value="1"/>
</dbReference>
<accession>A0A645FJF1</accession>
<evidence type="ECO:0000256" key="1">
    <source>
        <dbReference type="SAM" id="Phobius"/>
    </source>
</evidence>
<organism evidence="2">
    <name type="scientific">bioreactor metagenome</name>
    <dbReference type="NCBI Taxonomy" id="1076179"/>
    <lineage>
        <taxon>unclassified sequences</taxon>
        <taxon>metagenomes</taxon>
        <taxon>ecological metagenomes</taxon>
    </lineage>
</organism>
<protein>
    <recommendedName>
        <fullName evidence="3">DUF1275 domain-containing protein</fullName>
    </recommendedName>
</protein>
<proteinExistence type="predicted"/>
<name>A0A645FJF1_9ZZZZ</name>
<feature type="transmembrane region" description="Helical" evidence="1">
    <location>
        <begin position="79"/>
        <end position="96"/>
    </location>
</feature>
<feature type="transmembrane region" description="Helical" evidence="1">
    <location>
        <begin position="102"/>
        <end position="122"/>
    </location>
</feature>
<sequence>MLAIECIVLFAIGFLPSGGWNPYVNIAVSFVCALQVESFRTVHGLSYATTMCTGNLRSGTELLFRYFTNHSREALHSALKYYGIIVVFILGAMAGYHASHLLGVPSIFIPCALMLFVLVLLMQKPNHPATI</sequence>
<evidence type="ECO:0000313" key="2">
    <source>
        <dbReference type="EMBL" id="MPN12363.1"/>
    </source>
</evidence>
<evidence type="ECO:0008006" key="3">
    <source>
        <dbReference type="Google" id="ProtNLM"/>
    </source>
</evidence>
<dbReference type="Pfam" id="PF06912">
    <property type="entry name" value="DUF1275"/>
    <property type="match status" value="1"/>
</dbReference>